<evidence type="ECO:0000259" key="6">
    <source>
        <dbReference type="PROSITE" id="PS51296"/>
    </source>
</evidence>
<keyword evidence="4" id="KW-0408">Iron</keyword>
<keyword evidence="1" id="KW-0001">2Fe-2S</keyword>
<dbReference type="HOGENOM" id="CLU_839133_0_0_11"/>
<evidence type="ECO:0000256" key="3">
    <source>
        <dbReference type="ARBA" id="ARBA00023002"/>
    </source>
</evidence>
<dbReference type="InterPro" id="IPR050584">
    <property type="entry name" value="Cholesterol_7-desaturase"/>
</dbReference>
<evidence type="ECO:0000313" key="7">
    <source>
        <dbReference type="EMBL" id="AHD24037.1"/>
    </source>
</evidence>
<dbReference type="PANTHER" id="PTHR21266">
    <property type="entry name" value="IRON-SULFUR DOMAIN CONTAINING PROTEIN"/>
    <property type="match status" value="1"/>
</dbReference>
<reference evidence="7 8" key="1">
    <citation type="journal article" date="2014" name="Genome Announc.">
        <title>Complete Genome of Rhodococcus pyridinivorans SB3094, a Methyl-Ethyl-Ketone-Degrading Bacterium Used for Bioaugmentation.</title>
        <authorList>
            <person name="Dueholm M.S."/>
            <person name="Albertsen M."/>
            <person name="D'Imperio S."/>
            <person name="Tale V.P."/>
            <person name="Lewis D."/>
            <person name="Nielsen P.H."/>
            <person name="Nielsen J.L."/>
        </authorList>
    </citation>
    <scope>NUCLEOTIDE SEQUENCE [LARGE SCALE GENOMIC DNA]</scope>
    <source>
        <strain evidence="8">SB3094</strain>
        <plasmid evidence="8">1</plasmid>
    </source>
</reference>
<dbReference type="GO" id="GO:0046872">
    <property type="term" value="F:metal ion binding"/>
    <property type="evidence" value="ECO:0007669"/>
    <property type="project" value="UniProtKB-KW"/>
</dbReference>
<evidence type="ECO:0000256" key="1">
    <source>
        <dbReference type="ARBA" id="ARBA00022714"/>
    </source>
</evidence>
<accession>V9XRL0</accession>
<geneLocation type="plasmid" evidence="8">
    <name>1</name>
</geneLocation>
<protein>
    <recommendedName>
        <fullName evidence="6">Rieske domain-containing protein</fullName>
    </recommendedName>
</protein>
<dbReference type="eggNOG" id="COG4638">
    <property type="taxonomic scope" value="Bacteria"/>
</dbReference>
<dbReference type="PATRIC" id="fig|1435356.3.peg.5059"/>
<dbReference type="EMBL" id="CP006997">
    <property type="protein sequence ID" value="AHD24037.1"/>
    <property type="molecule type" value="Genomic_DNA"/>
</dbReference>
<dbReference type="CDD" id="cd03469">
    <property type="entry name" value="Rieske_RO_Alpha_N"/>
    <property type="match status" value="1"/>
</dbReference>
<name>V9XRL0_9NOCA</name>
<keyword evidence="7" id="KW-0614">Plasmid</keyword>
<dbReference type="Pfam" id="PF00355">
    <property type="entry name" value="Rieske"/>
    <property type="match status" value="1"/>
</dbReference>
<gene>
    <name evidence="7" type="ORF">Y013_25080</name>
</gene>
<dbReference type="SUPFAM" id="SSF50022">
    <property type="entry name" value="ISP domain"/>
    <property type="match status" value="1"/>
</dbReference>
<organism evidence="7 8">
    <name type="scientific">Rhodococcus pyridinivorans SB3094</name>
    <dbReference type="NCBI Taxonomy" id="1435356"/>
    <lineage>
        <taxon>Bacteria</taxon>
        <taxon>Bacillati</taxon>
        <taxon>Actinomycetota</taxon>
        <taxon>Actinomycetes</taxon>
        <taxon>Mycobacteriales</taxon>
        <taxon>Nocardiaceae</taxon>
        <taxon>Rhodococcus</taxon>
    </lineage>
</organism>
<feature type="domain" description="Rieske" evidence="6">
    <location>
        <begin position="18"/>
        <end position="120"/>
    </location>
</feature>
<keyword evidence="2" id="KW-0479">Metal-binding</keyword>
<evidence type="ECO:0000313" key="8">
    <source>
        <dbReference type="Proteomes" id="UP000018781"/>
    </source>
</evidence>
<keyword evidence="5" id="KW-0411">Iron-sulfur</keyword>
<evidence type="ECO:0000256" key="5">
    <source>
        <dbReference type="ARBA" id="ARBA00023014"/>
    </source>
</evidence>
<dbReference type="InterPro" id="IPR017941">
    <property type="entry name" value="Rieske_2Fe-2S"/>
</dbReference>
<dbReference type="GO" id="GO:0051537">
    <property type="term" value="F:2 iron, 2 sulfur cluster binding"/>
    <property type="evidence" value="ECO:0007669"/>
    <property type="project" value="UniProtKB-KW"/>
</dbReference>
<keyword evidence="3" id="KW-0560">Oxidoreductase</keyword>
<sequence>MLAPPIPPEGEGGFTQTWYPICLSADVPEGKIVGRDFLDGRVIVFRGPDGAARVLSAYCPHLGADLSVGDLDDGTVRCAFHHWRFDVAGTCVGTGCGDTPPPRAKLFTFPVQERYGIVWAFNGEAPIFELPDFPFPDDGLAIRTLELDEIFPVDPWTFCANTPDVQHIKALHGISFENGDPDPDEFTWTDHSFRYALEGRLPSGDPIAYDLGITGTNIFYQSGSVNGRWFGFIMPFGIPYPGAMTSFMILAARGGDGDDTEAFLDSVQALEEAIVADDRPVLHTIHFRPGTTTASDKALNRFLQYVRDFPRAHPSAEFIN</sequence>
<dbReference type="Gene3D" id="2.102.10.10">
    <property type="entry name" value="Rieske [2Fe-2S] iron-sulphur domain"/>
    <property type="match status" value="1"/>
</dbReference>
<dbReference type="PANTHER" id="PTHR21266:SF60">
    <property type="entry name" value="3-KETOSTEROID-9-ALPHA-MONOOXYGENASE, OXYGENASE COMPONENT"/>
    <property type="match status" value="1"/>
</dbReference>
<dbReference type="KEGG" id="rpy:Y013_25080"/>
<dbReference type="PROSITE" id="PS51296">
    <property type="entry name" value="RIESKE"/>
    <property type="match status" value="1"/>
</dbReference>
<evidence type="ECO:0000256" key="2">
    <source>
        <dbReference type="ARBA" id="ARBA00022723"/>
    </source>
</evidence>
<evidence type="ECO:0000256" key="4">
    <source>
        <dbReference type="ARBA" id="ARBA00023004"/>
    </source>
</evidence>
<dbReference type="GO" id="GO:0016705">
    <property type="term" value="F:oxidoreductase activity, acting on paired donors, with incorporation or reduction of molecular oxygen"/>
    <property type="evidence" value="ECO:0007669"/>
    <property type="project" value="UniProtKB-ARBA"/>
</dbReference>
<dbReference type="InterPro" id="IPR036922">
    <property type="entry name" value="Rieske_2Fe-2S_sf"/>
</dbReference>
<dbReference type="GO" id="GO:0004497">
    <property type="term" value="F:monooxygenase activity"/>
    <property type="evidence" value="ECO:0007669"/>
    <property type="project" value="UniProtKB-ARBA"/>
</dbReference>
<dbReference type="Proteomes" id="UP000018781">
    <property type="component" value="Plasmid unnamed"/>
</dbReference>
<proteinExistence type="predicted"/>
<dbReference type="AlphaFoldDB" id="V9XRL0"/>